<keyword evidence="2" id="KW-1185">Reference proteome</keyword>
<protein>
    <submittedName>
        <fullName evidence="1">Uncharacterized protein</fullName>
    </submittedName>
</protein>
<dbReference type="EMBL" id="CP120678">
    <property type="protein sequence ID" value="WIW70598.1"/>
    <property type="molecule type" value="Genomic_DNA"/>
</dbReference>
<dbReference type="RefSeq" id="WP_309320434.1">
    <property type="nucleotide sequence ID" value="NZ_CP120678.1"/>
</dbReference>
<name>A0A9Y2AIH8_9FIRM</name>
<evidence type="ECO:0000313" key="2">
    <source>
        <dbReference type="Proteomes" id="UP001243623"/>
    </source>
</evidence>
<proteinExistence type="predicted"/>
<dbReference type="KEGG" id="sgbi:P3F81_12040"/>
<dbReference type="Proteomes" id="UP001243623">
    <property type="component" value="Chromosome"/>
</dbReference>
<evidence type="ECO:0000313" key="1">
    <source>
        <dbReference type="EMBL" id="WIW70598.1"/>
    </source>
</evidence>
<accession>A0A9Y2AIH8</accession>
<organism evidence="1 2">
    <name type="scientific">Selenobaculum gibii</name>
    <dbReference type="NCBI Taxonomy" id="3054208"/>
    <lineage>
        <taxon>Bacteria</taxon>
        <taxon>Bacillati</taxon>
        <taxon>Bacillota</taxon>
        <taxon>Negativicutes</taxon>
        <taxon>Selenomonadales</taxon>
        <taxon>Selenomonadaceae</taxon>
        <taxon>Selenobaculum</taxon>
    </lineage>
</organism>
<sequence length="40" mass="4661">MLQVPKRCSFCAHKLVDNVCKNEKCIDYKAETTEDSQEKK</sequence>
<dbReference type="AlphaFoldDB" id="A0A9Y2AIH8"/>
<gene>
    <name evidence="1" type="ORF">P3F81_12040</name>
</gene>
<reference evidence="1" key="1">
    <citation type="submission" date="2023-03" db="EMBL/GenBank/DDBJ databases">
        <title>Selenobaculum gbiensis gen. nov. sp. nov., a new bacterium isolated from the gut microbiota of IBD patient.</title>
        <authorList>
            <person name="Yeo S."/>
            <person name="Park H."/>
            <person name="Huh C.S."/>
        </authorList>
    </citation>
    <scope>NUCLEOTIDE SEQUENCE</scope>
    <source>
        <strain evidence="1">ICN-92133</strain>
    </source>
</reference>